<dbReference type="EMBL" id="CP000251">
    <property type="protein sequence ID" value="ABC83026.1"/>
    <property type="molecule type" value="Genomic_DNA"/>
</dbReference>
<evidence type="ECO:0000256" key="1">
    <source>
        <dbReference type="SAM" id="MobiDB-lite"/>
    </source>
</evidence>
<evidence type="ECO:0000313" key="3">
    <source>
        <dbReference type="Proteomes" id="UP000001935"/>
    </source>
</evidence>
<dbReference type="HOGENOM" id="CLU_777648_0_0_7"/>
<reference evidence="2 3" key="1">
    <citation type="submission" date="2006-01" db="EMBL/GenBank/DDBJ databases">
        <title>Complete sequence of Anaeromyxobacter dehalogenans 2CP-C.</title>
        <authorList>
            <consortium name="US DOE Joint Genome Institute"/>
            <person name="Copeland A."/>
            <person name="Lucas S."/>
            <person name="Lapidus A."/>
            <person name="Barry K."/>
            <person name="Detter J.C."/>
            <person name="Glavina T."/>
            <person name="Hammon N."/>
            <person name="Israni S."/>
            <person name="Pitluck S."/>
            <person name="Brettin T."/>
            <person name="Bruce D."/>
            <person name="Han C."/>
            <person name="Tapia R."/>
            <person name="Gilna P."/>
            <person name="Kiss H."/>
            <person name="Schmutz J."/>
            <person name="Larimer F."/>
            <person name="Land M."/>
            <person name="Kyrpides N."/>
            <person name="Anderson I."/>
            <person name="Sanford R.A."/>
            <person name="Ritalahti K.M."/>
            <person name="Thomas H.S."/>
            <person name="Kirby J.R."/>
            <person name="Zhulin I.B."/>
            <person name="Loeffler F.E."/>
            <person name="Richardson P."/>
        </authorList>
    </citation>
    <scope>NUCLEOTIDE SEQUENCE [LARGE SCALE GENOMIC DNA]</scope>
    <source>
        <strain evidence="2 3">2CP-C</strain>
    </source>
</reference>
<dbReference type="AlphaFoldDB" id="Q2IEL5"/>
<dbReference type="STRING" id="290397.Adeh_3258"/>
<dbReference type="RefSeq" id="WP_011422308.1">
    <property type="nucleotide sequence ID" value="NC_007760.1"/>
</dbReference>
<name>Q2IEL5_ANADE</name>
<accession>Q2IEL5</accession>
<gene>
    <name evidence="2" type="ordered locus">Adeh_3258</name>
</gene>
<organism evidence="2 3">
    <name type="scientific">Anaeromyxobacter dehalogenans (strain 2CP-C)</name>
    <dbReference type="NCBI Taxonomy" id="290397"/>
    <lineage>
        <taxon>Bacteria</taxon>
        <taxon>Pseudomonadati</taxon>
        <taxon>Myxococcota</taxon>
        <taxon>Myxococcia</taxon>
        <taxon>Myxococcales</taxon>
        <taxon>Cystobacterineae</taxon>
        <taxon>Anaeromyxobacteraceae</taxon>
        <taxon>Anaeromyxobacter</taxon>
    </lineage>
</organism>
<evidence type="ECO:0000313" key="2">
    <source>
        <dbReference type="EMBL" id="ABC83026.1"/>
    </source>
</evidence>
<protein>
    <submittedName>
        <fullName evidence="2">Uncharacterized protein</fullName>
    </submittedName>
</protein>
<feature type="region of interest" description="Disordered" evidence="1">
    <location>
        <begin position="336"/>
        <end position="356"/>
    </location>
</feature>
<dbReference type="KEGG" id="ade:Adeh_3258"/>
<proteinExistence type="predicted"/>
<dbReference type="Proteomes" id="UP000001935">
    <property type="component" value="Chromosome"/>
</dbReference>
<sequence>MIDVTVVDAWFEASKDVLGGPVRFAVFDRNALLSLDQLWSAVTSETGETCTVELLQKKAAEGWFPLVPRPGTPDELGAPLYVPSRVGLFVRLEREGWSNAELRLAAYLEEATIDAVTTDTDYSDDDLEVLEAHLADRVEGLKGSKRWDKDGNPVDLTPEIAEDEKILAVVRKWRRDGLPERRREDVAKYAYRVRAQNDIVTLMMVEGDRAKLRAGYSPTVHFREHQIGPDATFDPAQIDWDWTIRHASAQADPPTPPLVRVDGFVLNGDKVVSTRTMTPREYGAAWERQRVEDYLHTWARLQGEKRCLHCLAPLPPDAKDSRRFCNDRCRTAEKMKRHRRENPESVLRAQERYWKS</sequence>